<dbReference type="EMBL" id="QUMS01000001">
    <property type="protein sequence ID" value="REG10397.1"/>
    <property type="molecule type" value="Genomic_DNA"/>
</dbReference>
<evidence type="ECO:0000313" key="5">
    <source>
        <dbReference type="EMBL" id="REG10397.1"/>
    </source>
</evidence>
<dbReference type="Proteomes" id="UP000256388">
    <property type="component" value="Unassembled WGS sequence"/>
</dbReference>
<evidence type="ECO:0000256" key="2">
    <source>
        <dbReference type="ARBA" id="ARBA00023125"/>
    </source>
</evidence>
<dbReference type="FunFam" id="1.10.10.10:FF:000079">
    <property type="entry name" value="GntR family transcriptional regulator"/>
    <property type="match status" value="1"/>
</dbReference>
<dbReference type="SUPFAM" id="SSF46785">
    <property type="entry name" value="Winged helix' DNA-binding domain"/>
    <property type="match status" value="1"/>
</dbReference>
<dbReference type="Pfam" id="PF00392">
    <property type="entry name" value="GntR"/>
    <property type="match status" value="1"/>
</dbReference>
<reference evidence="5 6" key="1">
    <citation type="submission" date="2018-08" db="EMBL/GenBank/DDBJ databases">
        <title>Genomic Encyclopedia of Type Strains, Phase IV (KMG-IV): sequencing the most valuable type-strain genomes for metagenomic binning, comparative biology and taxonomic classification.</title>
        <authorList>
            <person name="Goeker M."/>
        </authorList>
    </citation>
    <scope>NUCLEOTIDE SEQUENCE [LARGE SCALE GENOMIC DNA]</scope>
    <source>
        <strain evidence="5 6">DSM 23923</strain>
    </source>
</reference>
<dbReference type="InterPro" id="IPR036388">
    <property type="entry name" value="WH-like_DNA-bd_sf"/>
</dbReference>
<evidence type="ECO:0000256" key="1">
    <source>
        <dbReference type="ARBA" id="ARBA00023015"/>
    </source>
</evidence>
<protein>
    <submittedName>
        <fullName evidence="5">GntR family transcriptional regulator</fullName>
    </submittedName>
</protein>
<dbReference type="AlphaFoldDB" id="A0A347ZUN6"/>
<dbReference type="CDD" id="cd07377">
    <property type="entry name" value="WHTH_GntR"/>
    <property type="match status" value="1"/>
</dbReference>
<proteinExistence type="predicted"/>
<gene>
    <name evidence="5" type="ORF">DFR64_0255</name>
</gene>
<dbReference type="Gene3D" id="3.40.1410.10">
    <property type="entry name" value="Chorismate lyase-like"/>
    <property type="match status" value="1"/>
</dbReference>
<name>A0A347ZUN6_9CHLR</name>
<dbReference type="PROSITE" id="PS50949">
    <property type="entry name" value="HTH_GNTR"/>
    <property type="match status" value="1"/>
</dbReference>
<dbReference type="SMART" id="SM00345">
    <property type="entry name" value="HTH_GNTR"/>
    <property type="match status" value="1"/>
</dbReference>
<dbReference type="RefSeq" id="WP_116223581.1">
    <property type="nucleotide sequence ID" value="NZ_AP018437.1"/>
</dbReference>
<dbReference type="OrthoDB" id="146373at2"/>
<dbReference type="InterPro" id="IPR011663">
    <property type="entry name" value="UTRA"/>
</dbReference>
<dbReference type="PANTHER" id="PTHR44846">
    <property type="entry name" value="MANNOSYL-D-GLYCERATE TRANSPORT/METABOLISM SYSTEM REPRESSOR MNGR-RELATED"/>
    <property type="match status" value="1"/>
</dbReference>
<dbReference type="InterPro" id="IPR000524">
    <property type="entry name" value="Tscrpt_reg_HTH_GntR"/>
</dbReference>
<keyword evidence="3" id="KW-0804">Transcription</keyword>
<keyword evidence="1" id="KW-0805">Transcription regulation</keyword>
<sequence>MFDELNKSDLKGVPLYVQIREKIREKIKKNELEVGAFLPAETELAEMFSVSRMTVRSAIDDLVSDGLLIRKQGTGTIVASKRLERDYSRLTGFYEDMKARGWNPSSKLLKIEEVTASEYYAEKLMVPVGSPLFHVLRMRYVENNDIVALHSLHISQHLCPWIANANLSRDSLYELYNKNDVPVEWGKQLVEARSASSEIAEYLDIEVGTAILYTERISFTKNNVPLEHAVAWCRADRYTINLSLRR</sequence>
<dbReference type="Pfam" id="PF07702">
    <property type="entry name" value="UTRA"/>
    <property type="match status" value="1"/>
</dbReference>
<accession>A0A347ZUN6</accession>
<dbReference type="InterPro" id="IPR050679">
    <property type="entry name" value="Bact_HTH_transcr_reg"/>
</dbReference>
<keyword evidence="6" id="KW-1185">Reference proteome</keyword>
<dbReference type="SMART" id="SM00866">
    <property type="entry name" value="UTRA"/>
    <property type="match status" value="1"/>
</dbReference>
<dbReference type="InterPro" id="IPR028978">
    <property type="entry name" value="Chorismate_lyase_/UTRA_dom_sf"/>
</dbReference>
<dbReference type="Gene3D" id="1.10.10.10">
    <property type="entry name" value="Winged helix-like DNA-binding domain superfamily/Winged helix DNA-binding domain"/>
    <property type="match status" value="1"/>
</dbReference>
<dbReference type="GO" id="GO:0003700">
    <property type="term" value="F:DNA-binding transcription factor activity"/>
    <property type="evidence" value="ECO:0007669"/>
    <property type="project" value="InterPro"/>
</dbReference>
<dbReference type="PRINTS" id="PR00035">
    <property type="entry name" value="HTHGNTR"/>
</dbReference>
<keyword evidence="2" id="KW-0238">DNA-binding</keyword>
<comment type="caution">
    <text evidence="5">The sequence shown here is derived from an EMBL/GenBank/DDBJ whole genome shotgun (WGS) entry which is preliminary data.</text>
</comment>
<dbReference type="GO" id="GO:0003677">
    <property type="term" value="F:DNA binding"/>
    <property type="evidence" value="ECO:0007669"/>
    <property type="project" value="UniProtKB-KW"/>
</dbReference>
<evidence type="ECO:0000256" key="3">
    <source>
        <dbReference type="ARBA" id="ARBA00023163"/>
    </source>
</evidence>
<evidence type="ECO:0000313" key="6">
    <source>
        <dbReference type="Proteomes" id="UP000256388"/>
    </source>
</evidence>
<dbReference type="GO" id="GO:0045892">
    <property type="term" value="P:negative regulation of DNA-templated transcription"/>
    <property type="evidence" value="ECO:0007669"/>
    <property type="project" value="TreeGrafter"/>
</dbReference>
<dbReference type="SUPFAM" id="SSF64288">
    <property type="entry name" value="Chorismate lyase-like"/>
    <property type="match status" value="1"/>
</dbReference>
<dbReference type="InterPro" id="IPR036390">
    <property type="entry name" value="WH_DNA-bd_sf"/>
</dbReference>
<evidence type="ECO:0000259" key="4">
    <source>
        <dbReference type="PROSITE" id="PS50949"/>
    </source>
</evidence>
<dbReference type="PANTHER" id="PTHR44846:SF1">
    <property type="entry name" value="MANNOSYL-D-GLYCERATE TRANSPORT_METABOLISM SYSTEM REPRESSOR MNGR-RELATED"/>
    <property type="match status" value="1"/>
</dbReference>
<organism evidence="5 6">
    <name type="scientific">Pelolinea submarina</name>
    <dbReference type="NCBI Taxonomy" id="913107"/>
    <lineage>
        <taxon>Bacteria</taxon>
        <taxon>Bacillati</taxon>
        <taxon>Chloroflexota</taxon>
        <taxon>Anaerolineae</taxon>
        <taxon>Anaerolineales</taxon>
        <taxon>Anaerolineaceae</taxon>
        <taxon>Pelolinea</taxon>
    </lineage>
</organism>
<feature type="domain" description="HTH gntR-type" evidence="4">
    <location>
        <begin position="13"/>
        <end position="81"/>
    </location>
</feature>